<sequence length="70" mass="7842">MADDAEYEFIPNSTGISAVWGLFSLIRKQETSFVVENVTGSDQTKTVTKKSARFVVKDLRPFSVVNKEDL</sequence>
<keyword evidence="2" id="KW-1185">Reference proteome</keyword>
<gene>
    <name evidence="1" type="ORF">MAR_032070</name>
</gene>
<dbReference type="EMBL" id="CP111021">
    <property type="protein sequence ID" value="WAR17476.1"/>
    <property type="molecule type" value="Genomic_DNA"/>
</dbReference>
<proteinExistence type="predicted"/>
<evidence type="ECO:0000313" key="1">
    <source>
        <dbReference type="EMBL" id="WAR17476.1"/>
    </source>
</evidence>
<protein>
    <submittedName>
        <fullName evidence="1">Uncharacterized protein</fullName>
    </submittedName>
</protein>
<name>A0ABY7F901_MYAAR</name>
<dbReference type="Proteomes" id="UP001164746">
    <property type="component" value="Chromosome 10"/>
</dbReference>
<reference evidence="1" key="1">
    <citation type="submission" date="2022-11" db="EMBL/GenBank/DDBJ databases">
        <title>Centuries of genome instability and evolution in soft-shell clam transmissible cancer (bioRxiv).</title>
        <authorList>
            <person name="Hart S.F.M."/>
            <person name="Yonemitsu M.A."/>
            <person name="Giersch R.M."/>
            <person name="Beal B.F."/>
            <person name="Arriagada G."/>
            <person name="Davis B.W."/>
            <person name="Ostrander E.A."/>
            <person name="Goff S.P."/>
            <person name="Metzger M.J."/>
        </authorList>
    </citation>
    <scope>NUCLEOTIDE SEQUENCE</scope>
    <source>
        <strain evidence="1">MELC-2E11</strain>
        <tissue evidence="1">Siphon/mantle</tissue>
    </source>
</reference>
<accession>A0ABY7F901</accession>
<organism evidence="1 2">
    <name type="scientific">Mya arenaria</name>
    <name type="common">Soft-shell clam</name>
    <dbReference type="NCBI Taxonomy" id="6604"/>
    <lineage>
        <taxon>Eukaryota</taxon>
        <taxon>Metazoa</taxon>
        <taxon>Spiralia</taxon>
        <taxon>Lophotrochozoa</taxon>
        <taxon>Mollusca</taxon>
        <taxon>Bivalvia</taxon>
        <taxon>Autobranchia</taxon>
        <taxon>Heteroconchia</taxon>
        <taxon>Euheterodonta</taxon>
        <taxon>Imparidentia</taxon>
        <taxon>Neoheterodontei</taxon>
        <taxon>Myida</taxon>
        <taxon>Myoidea</taxon>
        <taxon>Myidae</taxon>
        <taxon>Mya</taxon>
    </lineage>
</organism>
<evidence type="ECO:0000313" key="2">
    <source>
        <dbReference type="Proteomes" id="UP001164746"/>
    </source>
</evidence>